<comment type="similarity">
    <text evidence="6">Belongs to the sirtuin family. Class IV subfamily.</text>
</comment>
<dbReference type="Pfam" id="PF02146">
    <property type="entry name" value="SIR2"/>
    <property type="match status" value="1"/>
</dbReference>
<dbReference type="STRING" id="69332.A0A388M0E5"/>
<dbReference type="AlphaFoldDB" id="A0A388M0E5"/>
<reference evidence="9 10" key="1">
    <citation type="journal article" date="2018" name="Cell">
        <title>The Chara Genome: Secondary Complexity and Implications for Plant Terrestrialization.</title>
        <authorList>
            <person name="Nishiyama T."/>
            <person name="Sakayama H."/>
            <person name="Vries J.D."/>
            <person name="Buschmann H."/>
            <person name="Saint-Marcoux D."/>
            <person name="Ullrich K.K."/>
            <person name="Haas F.B."/>
            <person name="Vanderstraeten L."/>
            <person name="Becker D."/>
            <person name="Lang D."/>
            <person name="Vosolsobe S."/>
            <person name="Rombauts S."/>
            <person name="Wilhelmsson P.K.I."/>
            <person name="Janitza P."/>
            <person name="Kern R."/>
            <person name="Heyl A."/>
            <person name="Rumpler F."/>
            <person name="Villalobos L.I.A.C."/>
            <person name="Clay J.M."/>
            <person name="Skokan R."/>
            <person name="Toyoda A."/>
            <person name="Suzuki Y."/>
            <person name="Kagoshima H."/>
            <person name="Schijlen E."/>
            <person name="Tajeshwar N."/>
            <person name="Catarino B."/>
            <person name="Hetherington A.J."/>
            <person name="Saltykova A."/>
            <person name="Bonnot C."/>
            <person name="Breuninger H."/>
            <person name="Symeonidi A."/>
            <person name="Radhakrishnan G.V."/>
            <person name="Van Nieuwerburgh F."/>
            <person name="Deforce D."/>
            <person name="Chang C."/>
            <person name="Karol K.G."/>
            <person name="Hedrich R."/>
            <person name="Ulvskov P."/>
            <person name="Glockner G."/>
            <person name="Delwiche C.F."/>
            <person name="Petrasek J."/>
            <person name="Van de Peer Y."/>
            <person name="Friml J."/>
            <person name="Beilby M."/>
            <person name="Dolan L."/>
            <person name="Kohara Y."/>
            <person name="Sugano S."/>
            <person name="Fujiyama A."/>
            <person name="Delaux P.-M."/>
            <person name="Quint M."/>
            <person name="TheiBen G."/>
            <person name="Hagemann M."/>
            <person name="Harholt J."/>
            <person name="Dunand C."/>
            <person name="Zachgo S."/>
            <person name="Langdale J."/>
            <person name="Maumus F."/>
            <person name="Straeten D.V.D."/>
            <person name="Gould S.B."/>
            <person name="Rensing S.A."/>
        </authorList>
    </citation>
    <scope>NUCLEOTIDE SEQUENCE [LARGE SCALE GENOMIC DNA]</scope>
    <source>
        <strain evidence="9 10">S276</strain>
    </source>
</reference>
<keyword evidence="3 7" id="KW-0479">Metal-binding</keyword>
<name>A0A388M0E5_CHABU</name>
<evidence type="ECO:0000313" key="10">
    <source>
        <dbReference type="Proteomes" id="UP000265515"/>
    </source>
</evidence>
<keyword evidence="2" id="KW-0808">Transferase</keyword>
<keyword evidence="5" id="KW-0520">NAD</keyword>
<evidence type="ECO:0000256" key="1">
    <source>
        <dbReference type="ARBA" id="ARBA00012928"/>
    </source>
</evidence>
<feature type="active site" description="Proton acceptor" evidence="7">
    <location>
        <position position="280"/>
    </location>
</feature>
<dbReference type="Proteomes" id="UP000265515">
    <property type="component" value="Unassembled WGS sequence"/>
</dbReference>
<dbReference type="SUPFAM" id="SSF52467">
    <property type="entry name" value="DHS-like NAD/FAD-binding domain"/>
    <property type="match status" value="1"/>
</dbReference>
<evidence type="ECO:0000256" key="7">
    <source>
        <dbReference type="PROSITE-ProRule" id="PRU00236"/>
    </source>
</evidence>
<evidence type="ECO:0000256" key="5">
    <source>
        <dbReference type="ARBA" id="ARBA00023027"/>
    </source>
</evidence>
<evidence type="ECO:0000256" key="4">
    <source>
        <dbReference type="ARBA" id="ARBA00022833"/>
    </source>
</evidence>
<dbReference type="GO" id="GO:0070403">
    <property type="term" value="F:NAD+ binding"/>
    <property type="evidence" value="ECO:0007669"/>
    <property type="project" value="InterPro"/>
</dbReference>
<dbReference type="EMBL" id="BFEA01000646">
    <property type="protein sequence ID" value="GBG88044.1"/>
    <property type="molecule type" value="Genomic_DNA"/>
</dbReference>
<evidence type="ECO:0000256" key="6">
    <source>
        <dbReference type="ARBA" id="ARBA00038170"/>
    </source>
</evidence>
<dbReference type="EC" id="2.3.1.286" evidence="1"/>
<gene>
    <name evidence="9" type="ORF">CBR_g46413</name>
</gene>
<evidence type="ECO:0000256" key="3">
    <source>
        <dbReference type="ARBA" id="ARBA00022723"/>
    </source>
</evidence>
<feature type="binding site" evidence="7">
    <location>
        <position position="319"/>
    </location>
    <ligand>
        <name>Zn(2+)</name>
        <dbReference type="ChEBI" id="CHEBI:29105"/>
    </ligand>
</feature>
<proteinExistence type="inferred from homology"/>
<keyword evidence="10" id="KW-1185">Reference proteome</keyword>
<dbReference type="Gene3D" id="2.20.28.200">
    <property type="match status" value="1"/>
</dbReference>
<sequence length="435" mass="48312">MSIFFRIRTEEFGRECPAAWKAEGGGTFGGDIPLQGVSRRGGGGRVREHWGEEEEEEGVDRLDPWTLGSCRRRRRIGRWGSDGDDEVLRLGKCGRRLASSSSSSSSGSSGSYVSYECERSRFFSRCRRLSEIWRSRSGRQQSRRGGHGPRLKVEMVDSVPDDVSEKFDPPEVLAHKIDRLGDMIRDSQYMVAYTGAGISTSVGIPDFRGPEGVWTLRAKGLSPPRRRGGGGGPPQPSLTHMALVELINRGKLKFLISQNTDVFGLHLRSGVDRRFLAELHGNTNSEICRSCGEEYWRPFSTREAYHVHDHKTSRRCDRCGSVLEDSIINFNEALPARTLQKAMQQSDMADLGLALGSSLRVSPAADLPLRILRRGKPVVIVNLQTTPIDPVATMKINARVDEVMEGVMRKLGWEIPPVRDLLTEERNPPPAGSSG</sequence>
<dbReference type="PANTHER" id="PTHR11085">
    <property type="entry name" value="NAD-DEPENDENT PROTEIN DEACYLASE SIRTUIN-5, MITOCHONDRIAL-RELATED"/>
    <property type="match status" value="1"/>
</dbReference>
<keyword evidence="4 7" id="KW-0862">Zinc</keyword>
<dbReference type="PROSITE" id="PS50305">
    <property type="entry name" value="SIRTUIN"/>
    <property type="match status" value="1"/>
</dbReference>
<evidence type="ECO:0000259" key="8">
    <source>
        <dbReference type="PROSITE" id="PS50305"/>
    </source>
</evidence>
<dbReference type="GO" id="GO:0017136">
    <property type="term" value="F:histone deacetylase activity, NAD-dependent"/>
    <property type="evidence" value="ECO:0007669"/>
    <property type="project" value="TreeGrafter"/>
</dbReference>
<feature type="binding site" evidence="7">
    <location>
        <position position="291"/>
    </location>
    <ligand>
        <name>Zn(2+)</name>
        <dbReference type="ChEBI" id="CHEBI:29105"/>
    </ligand>
</feature>
<dbReference type="GO" id="GO:0005634">
    <property type="term" value="C:nucleus"/>
    <property type="evidence" value="ECO:0007669"/>
    <property type="project" value="TreeGrafter"/>
</dbReference>
<dbReference type="InterPro" id="IPR026590">
    <property type="entry name" value="Ssirtuin_cat_dom"/>
</dbReference>
<dbReference type="Gramene" id="GBG88044">
    <property type="protein sequence ID" value="GBG88044"/>
    <property type="gene ID" value="CBR_g46413"/>
</dbReference>
<dbReference type="PANTHER" id="PTHR11085:SF12">
    <property type="entry name" value="NAD-DEPENDENT PROTEIN DEACYLASE SIRTUIN-6"/>
    <property type="match status" value="1"/>
</dbReference>
<dbReference type="OrthoDB" id="424302at2759"/>
<evidence type="ECO:0000313" key="9">
    <source>
        <dbReference type="EMBL" id="GBG88044.1"/>
    </source>
</evidence>
<feature type="binding site" evidence="7">
    <location>
        <position position="316"/>
    </location>
    <ligand>
        <name>Zn(2+)</name>
        <dbReference type="ChEBI" id="CHEBI:29105"/>
    </ligand>
</feature>
<dbReference type="InterPro" id="IPR003000">
    <property type="entry name" value="Sirtuin"/>
</dbReference>
<dbReference type="InterPro" id="IPR050134">
    <property type="entry name" value="NAD-dep_sirtuin_deacylases"/>
</dbReference>
<comment type="caution">
    <text evidence="9">The sequence shown here is derived from an EMBL/GenBank/DDBJ whole genome shotgun (WGS) entry which is preliminary data.</text>
</comment>
<dbReference type="GO" id="GO:0003714">
    <property type="term" value="F:transcription corepressor activity"/>
    <property type="evidence" value="ECO:0007669"/>
    <property type="project" value="TreeGrafter"/>
</dbReference>
<accession>A0A388M0E5</accession>
<organism evidence="9 10">
    <name type="scientific">Chara braunii</name>
    <name type="common">Braun's stonewort</name>
    <dbReference type="NCBI Taxonomy" id="69332"/>
    <lineage>
        <taxon>Eukaryota</taxon>
        <taxon>Viridiplantae</taxon>
        <taxon>Streptophyta</taxon>
        <taxon>Charophyceae</taxon>
        <taxon>Charales</taxon>
        <taxon>Characeae</taxon>
        <taxon>Chara</taxon>
    </lineage>
</organism>
<dbReference type="InterPro" id="IPR029035">
    <property type="entry name" value="DHS-like_NAD/FAD-binding_dom"/>
</dbReference>
<feature type="domain" description="Deacetylase sirtuin-type" evidence="8">
    <location>
        <begin position="170"/>
        <end position="414"/>
    </location>
</feature>
<feature type="binding site" evidence="7">
    <location>
        <position position="288"/>
    </location>
    <ligand>
        <name>Zn(2+)</name>
        <dbReference type="ChEBI" id="CHEBI:29105"/>
    </ligand>
</feature>
<protein>
    <recommendedName>
        <fullName evidence="1">protein acetyllysine N-acetyltransferase</fullName>
        <ecNumber evidence="1">2.3.1.286</ecNumber>
    </recommendedName>
</protein>
<dbReference type="GO" id="GO:0046872">
    <property type="term" value="F:metal ion binding"/>
    <property type="evidence" value="ECO:0007669"/>
    <property type="project" value="UniProtKB-KW"/>
</dbReference>
<evidence type="ECO:0000256" key="2">
    <source>
        <dbReference type="ARBA" id="ARBA00022679"/>
    </source>
</evidence>
<dbReference type="GO" id="GO:0000122">
    <property type="term" value="P:negative regulation of transcription by RNA polymerase II"/>
    <property type="evidence" value="ECO:0007669"/>
    <property type="project" value="TreeGrafter"/>
</dbReference>
<dbReference type="Gene3D" id="3.40.50.1220">
    <property type="entry name" value="TPP-binding domain"/>
    <property type="match status" value="1"/>
</dbReference>